<feature type="domain" description="Phosphoribulokinase/uridine kinase" evidence="1">
    <location>
        <begin position="2"/>
        <end position="169"/>
    </location>
</feature>
<accession>A0ABV3Q3K9</accession>
<evidence type="ECO:0000313" key="2">
    <source>
        <dbReference type="EMBL" id="MEW9501688.1"/>
    </source>
</evidence>
<comment type="caution">
    <text evidence="2">The sequence shown here is derived from an EMBL/GenBank/DDBJ whole genome shotgun (WGS) entry which is preliminary data.</text>
</comment>
<reference evidence="2 3" key="1">
    <citation type="journal article" date="1979" name="Int. J. Syst. Evol. Microbiol.">
        <title>Bacillus globisporus subsp. marinus subsp. nov.</title>
        <authorList>
            <person name="Liu H."/>
        </authorList>
    </citation>
    <scope>NUCLEOTIDE SEQUENCE [LARGE SCALE GENOMIC DNA]</scope>
    <source>
        <strain evidence="2 3">DSM 1297</strain>
    </source>
</reference>
<organism evidence="2 3">
    <name type="scientific">Jeotgalibacillus marinus</name>
    <dbReference type="NCBI Taxonomy" id="86667"/>
    <lineage>
        <taxon>Bacteria</taxon>
        <taxon>Bacillati</taxon>
        <taxon>Bacillota</taxon>
        <taxon>Bacilli</taxon>
        <taxon>Bacillales</taxon>
        <taxon>Caryophanaceae</taxon>
        <taxon>Jeotgalibacillus</taxon>
    </lineage>
</organism>
<dbReference type="PANTHER" id="PTHR10285">
    <property type="entry name" value="URIDINE KINASE"/>
    <property type="match status" value="1"/>
</dbReference>
<dbReference type="EMBL" id="JBFMIA010000004">
    <property type="protein sequence ID" value="MEW9501688.1"/>
    <property type="molecule type" value="Genomic_DNA"/>
</dbReference>
<dbReference type="GO" id="GO:0016301">
    <property type="term" value="F:kinase activity"/>
    <property type="evidence" value="ECO:0007669"/>
    <property type="project" value="UniProtKB-KW"/>
</dbReference>
<dbReference type="InterPro" id="IPR006083">
    <property type="entry name" value="PRK/URK"/>
</dbReference>
<protein>
    <submittedName>
        <fullName evidence="2">Uridine kinase</fullName>
    </submittedName>
</protein>
<sequence length="192" mass="22178">MLIGIDGCGGAGKSTLAQAFKEVNSEKVSVIHMDDFYKPSKLRGSIETNDIGGNWDCERVREQVLLPLSKNQNTQYQRYDWHEDVMAEWHDVLSGGVLVIEGCYSLVEELESYYDFKIWIDSPRDLRLARGIERDGEQKRHLWEKIWMPDEELYIETQKTKDKVDLIIDGAGKQSNIKKLEINVLKINTPFL</sequence>
<dbReference type="InterPro" id="IPR027417">
    <property type="entry name" value="P-loop_NTPase"/>
</dbReference>
<evidence type="ECO:0000259" key="1">
    <source>
        <dbReference type="Pfam" id="PF00485"/>
    </source>
</evidence>
<keyword evidence="2" id="KW-0808">Transferase</keyword>
<dbReference type="Proteomes" id="UP001556040">
    <property type="component" value="Unassembled WGS sequence"/>
</dbReference>
<dbReference type="RefSeq" id="WP_367779184.1">
    <property type="nucleotide sequence ID" value="NZ_JBFMIA010000004.1"/>
</dbReference>
<proteinExistence type="predicted"/>
<dbReference type="SUPFAM" id="SSF52540">
    <property type="entry name" value="P-loop containing nucleoside triphosphate hydrolases"/>
    <property type="match status" value="1"/>
</dbReference>
<dbReference type="Pfam" id="PF00485">
    <property type="entry name" value="PRK"/>
    <property type="match status" value="1"/>
</dbReference>
<gene>
    <name evidence="2" type="ORF">AB1471_07720</name>
</gene>
<keyword evidence="2" id="KW-0418">Kinase</keyword>
<evidence type="ECO:0000313" key="3">
    <source>
        <dbReference type="Proteomes" id="UP001556040"/>
    </source>
</evidence>
<name>A0ABV3Q3K9_9BACL</name>
<dbReference type="Gene3D" id="3.40.50.300">
    <property type="entry name" value="P-loop containing nucleotide triphosphate hydrolases"/>
    <property type="match status" value="1"/>
</dbReference>
<keyword evidence="3" id="KW-1185">Reference proteome</keyword>